<sequence>MLVVSIKIDFRGAQTHVVLRADDEDKQDFLLQSFAGFLSSAPAYMTRTGFNNACVSIRGLQTLVKGSGCPGSSDSPVMFAQAQEEPLDRAKKSQLKEKIKSTRPCKLFPLIENFDSPFQNEEGETEEDLAAAAEISPSPPQARRSNSRARGLSNSLNRMLCTQSAGSSADRVHGWQPPRMLQSCLAHQQQVAERVVETAQRRVIDVGDIATSPSHSRSYLCRMLPQRWRLTAPASAPKISASRPTQQPGIAFPESPLMPGSGRGLVGDS</sequence>
<reference evidence="2" key="1">
    <citation type="submission" date="2021-02" db="EMBL/GenBank/DDBJ databases">
        <authorList>
            <person name="Dougan E. K."/>
            <person name="Rhodes N."/>
            <person name="Thang M."/>
            <person name="Chan C."/>
        </authorList>
    </citation>
    <scope>NUCLEOTIDE SEQUENCE</scope>
</reference>
<evidence type="ECO:0000256" key="1">
    <source>
        <dbReference type="SAM" id="MobiDB-lite"/>
    </source>
</evidence>
<dbReference type="Proteomes" id="UP000654075">
    <property type="component" value="Unassembled WGS sequence"/>
</dbReference>
<dbReference type="Proteomes" id="UP000626109">
    <property type="component" value="Unassembled WGS sequence"/>
</dbReference>
<gene>
    <name evidence="2" type="ORF">PGLA1383_LOCUS9936</name>
    <name evidence="3" type="ORF">PGLA2088_LOCUS41013</name>
</gene>
<protein>
    <submittedName>
        <fullName evidence="2">Uncharacterized protein</fullName>
    </submittedName>
</protein>
<dbReference type="EMBL" id="CAJNNV010004800">
    <property type="protein sequence ID" value="CAE8591252.1"/>
    <property type="molecule type" value="Genomic_DNA"/>
</dbReference>
<evidence type="ECO:0000313" key="2">
    <source>
        <dbReference type="EMBL" id="CAE8591252.1"/>
    </source>
</evidence>
<feature type="region of interest" description="Disordered" evidence="1">
    <location>
        <begin position="117"/>
        <end position="151"/>
    </location>
</feature>
<name>A0A813DPW6_POLGL</name>
<keyword evidence="4" id="KW-1185">Reference proteome</keyword>
<comment type="caution">
    <text evidence="2">The sequence shown here is derived from an EMBL/GenBank/DDBJ whole genome shotgun (WGS) entry which is preliminary data.</text>
</comment>
<proteinExistence type="predicted"/>
<feature type="region of interest" description="Disordered" evidence="1">
    <location>
        <begin position="235"/>
        <end position="269"/>
    </location>
</feature>
<evidence type="ECO:0000313" key="3">
    <source>
        <dbReference type="EMBL" id="CAE8719970.1"/>
    </source>
</evidence>
<accession>A0A813DPW6</accession>
<organism evidence="2 4">
    <name type="scientific">Polarella glacialis</name>
    <name type="common">Dinoflagellate</name>
    <dbReference type="NCBI Taxonomy" id="89957"/>
    <lineage>
        <taxon>Eukaryota</taxon>
        <taxon>Sar</taxon>
        <taxon>Alveolata</taxon>
        <taxon>Dinophyceae</taxon>
        <taxon>Suessiales</taxon>
        <taxon>Suessiaceae</taxon>
        <taxon>Polarella</taxon>
    </lineage>
</organism>
<dbReference type="AlphaFoldDB" id="A0A813DPW6"/>
<dbReference type="EMBL" id="CAJNNW010033702">
    <property type="protein sequence ID" value="CAE8719970.1"/>
    <property type="molecule type" value="Genomic_DNA"/>
</dbReference>
<evidence type="ECO:0000313" key="4">
    <source>
        <dbReference type="Proteomes" id="UP000654075"/>
    </source>
</evidence>